<keyword evidence="3" id="KW-1185">Reference proteome</keyword>
<dbReference type="SUPFAM" id="SSF53474">
    <property type="entry name" value="alpha/beta-Hydrolases"/>
    <property type="match status" value="1"/>
</dbReference>
<gene>
    <name evidence="2" type="ORF">SG34_018740</name>
</gene>
<reference evidence="2 3" key="1">
    <citation type="journal article" date="2015" name="Genome Announc.">
        <title>Draft Genome Sequences of Marine Isolates of Thalassomonas viridans and Thalassomonas actiniarum.</title>
        <authorList>
            <person name="Olonade I."/>
            <person name="van Zyl L.J."/>
            <person name="Trindade M."/>
        </authorList>
    </citation>
    <scope>NUCLEOTIDE SEQUENCE [LARGE SCALE GENOMIC DNA]</scope>
    <source>
        <strain evidence="2 3">XOM25</strain>
    </source>
</reference>
<evidence type="ECO:0000313" key="2">
    <source>
        <dbReference type="EMBL" id="WDE03425.1"/>
    </source>
</evidence>
<accession>A0AAE9YZQ7</accession>
<reference evidence="2 3" key="2">
    <citation type="journal article" date="2022" name="Mar. Drugs">
        <title>Bioassay-Guided Fractionation Leads to the Detection of Cholic Acid Generated by the Rare Thalassomonas sp.</title>
        <authorList>
            <person name="Pheiffer F."/>
            <person name="Schneider Y.K."/>
            <person name="Hansen E.H."/>
            <person name="Andersen J.H."/>
            <person name="Isaksson J."/>
            <person name="Busche T."/>
            <person name="R C."/>
            <person name="Kalinowski J."/>
            <person name="Zyl L.V."/>
            <person name="Trindade M."/>
        </authorList>
    </citation>
    <scope>NUCLEOTIDE SEQUENCE [LARGE SCALE GENOMIC DNA]</scope>
    <source>
        <strain evidence="2 3">XOM25</strain>
    </source>
</reference>
<dbReference type="RefSeq" id="WP_053046584.1">
    <property type="nucleotide sequence ID" value="NZ_CP059733.1"/>
</dbReference>
<name>A0AAE9YZQ7_9GAMM</name>
<dbReference type="Proteomes" id="UP000032352">
    <property type="component" value="Chromosome"/>
</dbReference>
<dbReference type="EMBL" id="CP059733">
    <property type="protein sequence ID" value="WDE03425.1"/>
    <property type="molecule type" value="Genomic_DNA"/>
</dbReference>
<dbReference type="InterPro" id="IPR029058">
    <property type="entry name" value="AB_hydrolase_fold"/>
</dbReference>
<evidence type="ECO:0000313" key="3">
    <source>
        <dbReference type="Proteomes" id="UP000032352"/>
    </source>
</evidence>
<dbReference type="Pfam" id="PF26363">
    <property type="entry name" value="Phospholipase-like"/>
    <property type="match status" value="1"/>
</dbReference>
<organism evidence="2 3">
    <name type="scientific">Thalassomonas viridans</name>
    <dbReference type="NCBI Taxonomy" id="137584"/>
    <lineage>
        <taxon>Bacteria</taxon>
        <taxon>Pseudomonadati</taxon>
        <taxon>Pseudomonadota</taxon>
        <taxon>Gammaproteobacteria</taxon>
        <taxon>Alteromonadales</taxon>
        <taxon>Colwelliaceae</taxon>
        <taxon>Thalassomonas</taxon>
    </lineage>
</organism>
<sequence>MDLFKYPGVGRSGHFCKGHYLFCNFGYQYLVCKPIDKPDDPLLGLPMMQCYACEHYARLFLTTLHQWKNPLDIISRLMCYLLGDAHSLSRFNEAQAIDYLVVSLLNRDLLIFEMDEPRMTYSGHWGSEASISDTATNSALVLNQEDASKSAAATTQKTVSSSKPTEPPGIHGNNSGETARLSTEQANTELLARPLTQEETALTATQRKARYQQRKALIARTEGAEEIAQARERLAFNNDNILRAEAAQYVYRVDEFNREFIKELPPAPVGLQLLDPKQIQGMENAVLTSKKTGFGAALFKSTISDEIMLTYRGTNNGVTGKKDWLTNFKQVVGKETDQYNQAMDLAKITKKTMGNEVSIIGHSLGGGLASAGVSVSGNKGYTFNAAGLHPATAKRYGGLSNNEISKFIITQAVEGEVLTGAQKHGDKAVTGLAGVTGFAFGGPLGAAAAIIAQKSFTDDVPQAVGEVKLLPSVNGGNPITRHGMDQVIIGIEAQKEEDKATLNNHIKEYHGD</sequence>
<feature type="region of interest" description="Disordered" evidence="1">
    <location>
        <begin position="151"/>
        <end position="177"/>
    </location>
</feature>
<evidence type="ECO:0000256" key="1">
    <source>
        <dbReference type="SAM" id="MobiDB-lite"/>
    </source>
</evidence>
<feature type="compositionally biased region" description="Low complexity" evidence="1">
    <location>
        <begin position="151"/>
        <end position="163"/>
    </location>
</feature>
<dbReference type="Gene3D" id="3.40.50.1820">
    <property type="entry name" value="alpha/beta hydrolase"/>
    <property type="match status" value="1"/>
</dbReference>
<protein>
    <submittedName>
        <fullName evidence="2">DUF2974 domain-containing protein</fullName>
    </submittedName>
</protein>
<dbReference type="KEGG" id="tvd:SG34_018740"/>
<proteinExistence type="predicted"/>
<dbReference type="AlphaFoldDB" id="A0AAE9YZQ7"/>